<dbReference type="Pfam" id="PF12728">
    <property type="entry name" value="HTH_17"/>
    <property type="match status" value="1"/>
</dbReference>
<sequence>MPTVVGEALAEVVSILGRGRPVRVMAENVELSTGEAAAILGVTRPTVVKLMNDGVLPYTRPNSSRRVALHDVLAYKERRSRARREALDDLTADAVDMGVYDEAIRRGRQPSDEQSND</sequence>
<protein>
    <submittedName>
        <fullName evidence="2">Transcriptional regulator, AlpA family</fullName>
    </submittedName>
</protein>
<dbReference type="GO" id="GO:0003677">
    <property type="term" value="F:DNA binding"/>
    <property type="evidence" value="ECO:0007669"/>
    <property type="project" value="InterPro"/>
</dbReference>
<dbReference type="InterPro" id="IPR010093">
    <property type="entry name" value="SinI_DNA-bd"/>
</dbReference>
<evidence type="ECO:0000313" key="2">
    <source>
        <dbReference type="EMBL" id="SCG38123.1"/>
    </source>
</evidence>
<dbReference type="SUPFAM" id="SSF46955">
    <property type="entry name" value="Putative DNA-binding domain"/>
    <property type="match status" value="1"/>
</dbReference>
<dbReference type="Proteomes" id="UP000199408">
    <property type="component" value="Unassembled WGS sequence"/>
</dbReference>
<accession>A0A1C5GWN7</accession>
<dbReference type="STRING" id="47864.GA0070560_102216"/>
<dbReference type="NCBIfam" id="TIGR01764">
    <property type="entry name" value="excise"/>
    <property type="match status" value="1"/>
</dbReference>
<proteinExistence type="predicted"/>
<evidence type="ECO:0000259" key="1">
    <source>
        <dbReference type="Pfam" id="PF12728"/>
    </source>
</evidence>
<dbReference type="EMBL" id="FMDN01000002">
    <property type="protein sequence ID" value="SCG38123.1"/>
    <property type="molecule type" value="Genomic_DNA"/>
</dbReference>
<name>A0A1C5GWN7_9ACTN</name>
<dbReference type="RefSeq" id="WP_091291363.1">
    <property type="nucleotide sequence ID" value="NZ_FMDN01000002.1"/>
</dbReference>
<dbReference type="InterPro" id="IPR041657">
    <property type="entry name" value="HTH_17"/>
</dbReference>
<evidence type="ECO:0000313" key="3">
    <source>
        <dbReference type="Proteomes" id="UP000199408"/>
    </source>
</evidence>
<dbReference type="OrthoDB" id="26212at2"/>
<reference evidence="3" key="1">
    <citation type="submission" date="2016-06" db="EMBL/GenBank/DDBJ databases">
        <authorList>
            <person name="Varghese N."/>
        </authorList>
    </citation>
    <scope>NUCLEOTIDE SEQUENCE [LARGE SCALE GENOMIC DNA]</scope>
    <source>
        <strain evidence="3">DSM 43171</strain>
    </source>
</reference>
<organism evidence="2 3">
    <name type="scientific">Micromonospora halophytica</name>
    <dbReference type="NCBI Taxonomy" id="47864"/>
    <lineage>
        <taxon>Bacteria</taxon>
        <taxon>Bacillati</taxon>
        <taxon>Actinomycetota</taxon>
        <taxon>Actinomycetes</taxon>
        <taxon>Micromonosporales</taxon>
        <taxon>Micromonosporaceae</taxon>
        <taxon>Micromonospora</taxon>
    </lineage>
</organism>
<dbReference type="AlphaFoldDB" id="A0A1C5GWN7"/>
<gene>
    <name evidence="2" type="ORF">GA0070560_102216</name>
</gene>
<feature type="domain" description="Helix-turn-helix" evidence="1">
    <location>
        <begin position="31"/>
        <end position="80"/>
    </location>
</feature>
<keyword evidence="3" id="KW-1185">Reference proteome</keyword>
<dbReference type="InterPro" id="IPR009061">
    <property type="entry name" value="DNA-bd_dom_put_sf"/>
</dbReference>